<dbReference type="Pfam" id="PF20075">
    <property type="entry name" value="DUF6471"/>
    <property type="match status" value="2"/>
</dbReference>
<feature type="domain" description="DUF6471" evidence="1">
    <location>
        <begin position="70"/>
        <end position="134"/>
    </location>
</feature>
<evidence type="ECO:0000259" key="1">
    <source>
        <dbReference type="Pfam" id="PF20075"/>
    </source>
</evidence>
<dbReference type="InterPro" id="IPR045526">
    <property type="entry name" value="DUF6471"/>
</dbReference>
<dbReference type="AlphaFoldDB" id="A0A167VVQ4"/>
<dbReference type="Proteomes" id="UP000076852">
    <property type="component" value="Chromosome 1"/>
</dbReference>
<organism evidence="2 3">
    <name type="scientific">Paraburkholderia phytofirmans OLGA172</name>
    <dbReference type="NCBI Taxonomy" id="1417228"/>
    <lineage>
        <taxon>Bacteria</taxon>
        <taxon>Pseudomonadati</taxon>
        <taxon>Pseudomonadota</taxon>
        <taxon>Betaproteobacteria</taxon>
        <taxon>Burkholderiales</taxon>
        <taxon>Burkholderiaceae</taxon>
        <taxon>Paraburkholderia</taxon>
    </lineage>
</organism>
<protein>
    <recommendedName>
        <fullName evidence="1">DUF6471 domain-containing protein</fullName>
    </recommendedName>
</protein>
<proteinExistence type="predicted"/>
<dbReference type="KEGG" id="buz:AYM40_06550"/>
<keyword evidence="3" id="KW-1185">Reference proteome</keyword>
<accession>A0A167VVQ4</accession>
<evidence type="ECO:0000313" key="2">
    <source>
        <dbReference type="EMBL" id="ANB72067.1"/>
    </source>
</evidence>
<dbReference type="STRING" id="1804984.AYM40_06550"/>
<name>A0A167VVQ4_9BURK</name>
<feature type="domain" description="DUF6471" evidence="1">
    <location>
        <begin position="4"/>
        <end position="55"/>
    </location>
</feature>
<dbReference type="EMBL" id="CP014578">
    <property type="protein sequence ID" value="ANB72067.1"/>
    <property type="molecule type" value="Genomic_DNA"/>
</dbReference>
<reference evidence="2 3" key="1">
    <citation type="journal article" date="2016" name="Gene">
        <title>PacBio SMRT assembly of a complex multi-replicon genome reveals chlorocatechol degradative operon in a region of genome plasticity.</title>
        <authorList>
            <person name="Ricker N."/>
            <person name="Shen S.Y."/>
            <person name="Goordial J."/>
            <person name="Jin S."/>
            <person name="Fulthorpe R.R."/>
        </authorList>
    </citation>
    <scope>NUCLEOTIDE SEQUENCE [LARGE SCALE GENOMIC DNA]</scope>
    <source>
        <strain evidence="2 3">OLGA172</strain>
    </source>
</reference>
<gene>
    <name evidence="2" type="ORF">AYM40_06550</name>
</gene>
<sequence length="166" mass="18867">MRGLLARRGWDYRRLAEALTGSGHDLSHKAVDHKIQRGSFECAFFLHSMHIIGASHPPQWRKALRTAGNWNIRASHVLRYEMARWPGVDWQELSHRLATIGVAVTDDFLQQKVSAGSYPLTLLLQYASVFWVEGIEMLVDRDDLRAACRPISPPPAYLPFDDEISS</sequence>
<evidence type="ECO:0000313" key="3">
    <source>
        <dbReference type="Proteomes" id="UP000076852"/>
    </source>
</evidence>